<dbReference type="Pfam" id="PF00651">
    <property type="entry name" value="BTB"/>
    <property type="match status" value="1"/>
</dbReference>
<organism evidence="2 3">
    <name type="scientific">Obba rivulosa</name>
    <dbReference type="NCBI Taxonomy" id="1052685"/>
    <lineage>
        <taxon>Eukaryota</taxon>
        <taxon>Fungi</taxon>
        <taxon>Dikarya</taxon>
        <taxon>Basidiomycota</taxon>
        <taxon>Agaricomycotina</taxon>
        <taxon>Agaricomycetes</taxon>
        <taxon>Polyporales</taxon>
        <taxon>Gelatoporiaceae</taxon>
        <taxon>Obba</taxon>
    </lineage>
</organism>
<dbReference type="AlphaFoldDB" id="A0A8E2DQC5"/>
<dbReference type="InterPro" id="IPR000210">
    <property type="entry name" value="BTB/POZ_dom"/>
</dbReference>
<dbReference type="InterPro" id="IPR011333">
    <property type="entry name" value="SKP1/BTB/POZ_sf"/>
</dbReference>
<name>A0A8E2DQC5_9APHY</name>
<gene>
    <name evidence="2" type="ORF">OBBRIDRAFT_832364</name>
</gene>
<reference evidence="2 3" key="1">
    <citation type="submission" date="2016-07" db="EMBL/GenBank/DDBJ databases">
        <title>Draft genome of the white-rot fungus Obba rivulosa 3A-2.</title>
        <authorList>
            <consortium name="DOE Joint Genome Institute"/>
            <person name="Miettinen O."/>
            <person name="Riley R."/>
            <person name="Acob R."/>
            <person name="Barry K."/>
            <person name="Cullen D."/>
            <person name="De Vries R."/>
            <person name="Hainaut M."/>
            <person name="Hatakka A."/>
            <person name="Henrissat B."/>
            <person name="Hilden K."/>
            <person name="Kuo R."/>
            <person name="Labutti K."/>
            <person name="Lipzen A."/>
            <person name="Makela M.R."/>
            <person name="Sandor L."/>
            <person name="Spatafora J.W."/>
            <person name="Grigoriev I.V."/>
            <person name="Hibbett D.S."/>
        </authorList>
    </citation>
    <scope>NUCLEOTIDE SEQUENCE [LARGE SCALE GENOMIC DNA]</scope>
    <source>
        <strain evidence="2 3">3A-2</strain>
    </source>
</reference>
<dbReference type="CDD" id="cd18186">
    <property type="entry name" value="BTB_POZ_ZBTB_KLHL-like"/>
    <property type="match status" value="1"/>
</dbReference>
<proteinExistence type="predicted"/>
<feature type="domain" description="BTB" evidence="1">
    <location>
        <begin position="30"/>
        <end position="102"/>
    </location>
</feature>
<evidence type="ECO:0000259" key="1">
    <source>
        <dbReference type="PROSITE" id="PS50097"/>
    </source>
</evidence>
<dbReference type="Proteomes" id="UP000250043">
    <property type="component" value="Unassembled WGS sequence"/>
</dbReference>
<dbReference type="SMART" id="SM00225">
    <property type="entry name" value="BTB"/>
    <property type="match status" value="1"/>
</dbReference>
<dbReference type="Gene3D" id="3.30.710.10">
    <property type="entry name" value="Potassium Channel Kv1.1, Chain A"/>
    <property type="match status" value="1"/>
</dbReference>
<evidence type="ECO:0000313" key="3">
    <source>
        <dbReference type="Proteomes" id="UP000250043"/>
    </source>
</evidence>
<protein>
    <recommendedName>
        <fullName evidence="1">BTB domain-containing protein</fullName>
    </recommendedName>
</protein>
<dbReference type="PROSITE" id="PS50097">
    <property type="entry name" value="BTB"/>
    <property type="match status" value="1"/>
</dbReference>
<evidence type="ECO:0000313" key="2">
    <source>
        <dbReference type="EMBL" id="OCH93747.1"/>
    </source>
</evidence>
<accession>A0A8E2DQC5</accession>
<dbReference type="EMBL" id="KV722351">
    <property type="protein sequence ID" value="OCH93747.1"/>
    <property type="molecule type" value="Genomic_DNA"/>
</dbReference>
<dbReference type="SUPFAM" id="SSF54695">
    <property type="entry name" value="POZ domain"/>
    <property type="match status" value="1"/>
</dbReference>
<keyword evidence="3" id="KW-1185">Reference proteome</keyword>
<dbReference type="OrthoDB" id="6359816at2759"/>
<sequence>MMTEFGAEGTRSGSPLLATAVQHPFTDADADLVLRASDSLEFRVYKVILAKASTVFHDMFSLATPRPSTLPKEDAPPFKDGLPVVDVAEDGRTVEMTLRFCYPMEDPELATFEDAERMLEAGMKYDVDIIVTRAKKALAVIAEREALRVFVLGVRLSTRDVGLMAARKSLSQPMWSTEPPFPPDLKYISAVTFCQLLNYRRKCGEAAAALSMECGWIEDASIVVVCSACSPSRTFRYQSGGKLPAAKWYASYMERAAAALRDRPFGQAVLDPYMLEHTLLIASQCSLCGSCALVSLSKLSRKLAEEVEKAVDRVSLELDF</sequence>